<dbReference type="Gene3D" id="3.10.520.10">
    <property type="entry name" value="ApbE-like domains"/>
    <property type="match status" value="2"/>
</dbReference>
<keyword evidence="5 12" id="KW-0808">Transferase</keyword>
<evidence type="ECO:0000313" key="13">
    <source>
        <dbReference type="Proteomes" id="UP000270616"/>
    </source>
</evidence>
<evidence type="ECO:0000256" key="11">
    <source>
        <dbReference type="SAM" id="MobiDB-lite"/>
    </source>
</evidence>
<evidence type="ECO:0000256" key="2">
    <source>
        <dbReference type="ARBA" id="ARBA00011955"/>
    </source>
</evidence>
<feature type="compositionally biased region" description="Low complexity" evidence="11">
    <location>
        <begin position="206"/>
        <end position="226"/>
    </location>
</feature>
<dbReference type="EC" id="2.7.1.180" evidence="2"/>
<dbReference type="PANTHER" id="PTHR30040:SF2">
    <property type="entry name" value="FAD:PROTEIN FMN TRANSFERASE"/>
    <property type="match status" value="1"/>
</dbReference>
<dbReference type="InterPro" id="IPR024932">
    <property type="entry name" value="ApbE"/>
</dbReference>
<dbReference type="SUPFAM" id="SSF143631">
    <property type="entry name" value="ApbE-like"/>
    <property type="match status" value="1"/>
</dbReference>
<dbReference type="GO" id="GO:0046872">
    <property type="term" value="F:metal ion binding"/>
    <property type="evidence" value="ECO:0007669"/>
    <property type="project" value="UniProtKB-KW"/>
</dbReference>
<dbReference type="EMBL" id="RKMF01000004">
    <property type="protein sequence ID" value="ROZ64045.1"/>
    <property type="molecule type" value="Genomic_DNA"/>
</dbReference>
<proteinExistence type="predicted"/>
<dbReference type="RefSeq" id="WP_123824624.1">
    <property type="nucleotide sequence ID" value="NZ_RKMF01000004.1"/>
</dbReference>
<evidence type="ECO:0000313" key="12">
    <source>
        <dbReference type="EMBL" id="ROZ64045.1"/>
    </source>
</evidence>
<evidence type="ECO:0000256" key="8">
    <source>
        <dbReference type="ARBA" id="ARBA00022842"/>
    </source>
</evidence>
<evidence type="ECO:0000256" key="9">
    <source>
        <dbReference type="ARBA" id="ARBA00031306"/>
    </source>
</evidence>
<organism evidence="12 13">
    <name type="scientific">Kocuria soli</name>
    <dbReference type="NCBI Taxonomy" id="2485125"/>
    <lineage>
        <taxon>Bacteria</taxon>
        <taxon>Bacillati</taxon>
        <taxon>Actinomycetota</taxon>
        <taxon>Actinomycetes</taxon>
        <taxon>Micrococcales</taxon>
        <taxon>Micrococcaceae</taxon>
        <taxon>Kocuria</taxon>
    </lineage>
</organism>
<keyword evidence="8" id="KW-0460">Magnesium</keyword>
<evidence type="ECO:0000256" key="10">
    <source>
        <dbReference type="ARBA" id="ARBA00048540"/>
    </source>
</evidence>
<sequence length="288" mass="30823">MTTAALTAPACRSLRDSVEVWGTVVTIDLRDVDSTWPAEDAIAAALGEATAHLHRIDRVFSTCRPDSLVSRYRSGELSRAELESSAEDDDVALLLTVIEACERGRELTEGAFDPWAVDGGFDPSGYVKGWAAQTVADRLVTHGLRHVCVNAAGDLTVRGLADVGTAWRVGVPHPEDRLTLVHSFDLTDGAAATSGFSERGEHIVVPSSGPSIPPTSSRTSASSSIGEPRWTGHGARQTTVWGPDAGWCEILSTGLMVADRCGLDWFAQLPGYRAFCVDATENRVFRMG</sequence>
<gene>
    <name evidence="12" type="ORF">EDL96_04510</name>
</gene>
<dbReference type="Pfam" id="PF02424">
    <property type="entry name" value="ApbE"/>
    <property type="match status" value="1"/>
</dbReference>
<evidence type="ECO:0000256" key="4">
    <source>
        <dbReference type="ARBA" id="ARBA00022630"/>
    </source>
</evidence>
<evidence type="ECO:0000256" key="5">
    <source>
        <dbReference type="ARBA" id="ARBA00022679"/>
    </source>
</evidence>
<keyword evidence="4" id="KW-0285">Flavoprotein</keyword>
<evidence type="ECO:0000256" key="7">
    <source>
        <dbReference type="ARBA" id="ARBA00022827"/>
    </source>
</evidence>
<comment type="catalytic activity">
    <reaction evidence="10">
        <text>L-threonyl-[protein] + FAD = FMN-L-threonyl-[protein] + AMP + H(+)</text>
        <dbReference type="Rhea" id="RHEA:36847"/>
        <dbReference type="Rhea" id="RHEA-COMP:11060"/>
        <dbReference type="Rhea" id="RHEA-COMP:11061"/>
        <dbReference type="ChEBI" id="CHEBI:15378"/>
        <dbReference type="ChEBI" id="CHEBI:30013"/>
        <dbReference type="ChEBI" id="CHEBI:57692"/>
        <dbReference type="ChEBI" id="CHEBI:74257"/>
        <dbReference type="ChEBI" id="CHEBI:456215"/>
        <dbReference type="EC" id="2.7.1.180"/>
    </reaction>
</comment>
<name>A0A3N3ZTE0_9MICC</name>
<dbReference type="PANTHER" id="PTHR30040">
    <property type="entry name" value="THIAMINE BIOSYNTHESIS LIPOPROTEIN APBE"/>
    <property type="match status" value="1"/>
</dbReference>
<feature type="region of interest" description="Disordered" evidence="11">
    <location>
        <begin position="205"/>
        <end position="236"/>
    </location>
</feature>
<dbReference type="GO" id="GO:0016740">
    <property type="term" value="F:transferase activity"/>
    <property type="evidence" value="ECO:0007669"/>
    <property type="project" value="UniProtKB-KW"/>
</dbReference>
<keyword evidence="7" id="KW-0274">FAD</keyword>
<keyword evidence="13" id="KW-1185">Reference proteome</keyword>
<keyword evidence="6" id="KW-0479">Metal-binding</keyword>
<dbReference type="AlphaFoldDB" id="A0A3N3ZTE0"/>
<evidence type="ECO:0000256" key="3">
    <source>
        <dbReference type="ARBA" id="ARBA00016337"/>
    </source>
</evidence>
<evidence type="ECO:0000256" key="6">
    <source>
        <dbReference type="ARBA" id="ARBA00022723"/>
    </source>
</evidence>
<accession>A0A3N3ZTE0</accession>
<dbReference type="OrthoDB" id="9778595at2"/>
<dbReference type="InterPro" id="IPR003374">
    <property type="entry name" value="ApbE-like_sf"/>
</dbReference>
<comment type="caution">
    <text evidence="12">The sequence shown here is derived from an EMBL/GenBank/DDBJ whole genome shotgun (WGS) entry which is preliminary data.</text>
</comment>
<protein>
    <recommendedName>
        <fullName evidence="3">FAD:protein FMN transferase</fullName>
        <ecNumber evidence="2">2.7.1.180</ecNumber>
    </recommendedName>
    <alternativeName>
        <fullName evidence="9">Flavin transferase</fullName>
    </alternativeName>
</protein>
<evidence type="ECO:0000256" key="1">
    <source>
        <dbReference type="ARBA" id="ARBA00001946"/>
    </source>
</evidence>
<dbReference type="Proteomes" id="UP000270616">
    <property type="component" value="Unassembled WGS sequence"/>
</dbReference>
<reference evidence="12 13" key="1">
    <citation type="submission" date="2018-10" db="EMBL/GenBank/DDBJ databases">
        <title>Kocuria sp. M5W7-7, whole genome shotgun sequence.</title>
        <authorList>
            <person name="Tuo L."/>
        </authorList>
    </citation>
    <scope>NUCLEOTIDE SEQUENCE [LARGE SCALE GENOMIC DNA]</scope>
    <source>
        <strain evidence="12 13">M5W7-7</strain>
    </source>
</reference>
<comment type="cofactor">
    <cofactor evidence="1">
        <name>Mg(2+)</name>
        <dbReference type="ChEBI" id="CHEBI:18420"/>
    </cofactor>
</comment>